<dbReference type="RefSeq" id="WP_311163050.1">
    <property type="nucleotide sequence ID" value="NZ_JAVQLW010000006.1"/>
</dbReference>
<organism evidence="2 3">
    <name type="scientific">Paracoccus aurantius</name>
    <dbReference type="NCBI Taxonomy" id="3073814"/>
    <lineage>
        <taxon>Bacteria</taxon>
        <taxon>Pseudomonadati</taxon>
        <taxon>Pseudomonadota</taxon>
        <taxon>Alphaproteobacteria</taxon>
        <taxon>Rhodobacterales</taxon>
        <taxon>Paracoccaceae</taxon>
        <taxon>Paracoccus</taxon>
    </lineage>
</organism>
<keyword evidence="1" id="KW-1133">Transmembrane helix</keyword>
<evidence type="ECO:0000256" key="1">
    <source>
        <dbReference type="SAM" id="Phobius"/>
    </source>
</evidence>
<dbReference type="Proteomes" id="UP001269144">
    <property type="component" value="Unassembled WGS sequence"/>
</dbReference>
<name>A0ABU2HYU0_9RHOB</name>
<comment type="caution">
    <text evidence="2">The sequence shown here is derived from an EMBL/GenBank/DDBJ whole genome shotgun (WGS) entry which is preliminary data.</text>
</comment>
<keyword evidence="3" id="KW-1185">Reference proteome</keyword>
<dbReference type="EMBL" id="JAVQLW010000006">
    <property type="protein sequence ID" value="MDS9470227.1"/>
    <property type="molecule type" value="Genomic_DNA"/>
</dbReference>
<keyword evidence="1" id="KW-0812">Transmembrane</keyword>
<evidence type="ECO:0000313" key="2">
    <source>
        <dbReference type="EMBL" id="MDS9470227.1"/>
    </source>
</evidence>
<gene>
    <name evidence="2" type="ORF">RGQ15_22025</name>
</gene>
<protein>
    <recommendedName>
        <fullName evidence="4">MFS transporter</fullName>
    </recommendedName>
</protein>
<evidence type="ECO:0000313" key="3">
    <source>
        <dbReference type="Proteomes" id="UP001269144"/>
    </source>
</evidence>
<proteinExistence type="predicted"/>
<reference evidence="3" key="1">
    <citation type="submission" date="2023-07" db="EMBL/GenBank/DDBJ databases">
        <title>Paracoccus sp. MBLB3053 whole genome sequence.</title>
        <authorList>
            <person name="Hwang C.Y."/>
            <person name="Cho E.-S."/>
            <person name="Seo M.-J."/>
        </authorList>
    </citation>
    <scope>NUCLEOTIDE SEQUENCE [LARGE SCALE GENOMIC DNA]</scope>
    <source>
        <strain evidence="3">MBLB3053</strain>
    </source>
</reference>
<evidence type="ECO:0008006" key="4">
    <source>
        <dbReference type="Google" id="ProtNLM"/>
    </source>
</evidence>
<feature type="transmembrane region" description="Helical" evidence="1">
    <location>
        <begin position="12"/>
        <end position="34"/>
    </location>
</feature>
<keyword evidence="1" id="KW-0472">Membrane</keyword>
<accession>A0ABU2HYU0</accession>
<sequence length="55" mass="5975">MPLILDHPRGRLSFLSATTLFGTAVNVTLADIMIETFLPADGWTADILRGFDPAD</sequence>